<feature type="compositionally biased region" description="Low complexity" evidence="1">
    <location>
        <begin position="152"/>
        <end position="164"/>
    </location>
</feature>
<dbReference type="AlphaFoldDB" id="A0A485L965"/>
<feature type="region of interest" description="Disordered" evidence="1">
    <location>
        <begin position="152"/>
        <end position="187"/>
    </location>
</feature>
<feature type="compositionally biased region" description="Polar residues" evidence="1">
    <location>
        <begin position="167"/>
        <end position="176"/>
    </location>
</feature>
<keyword evidence="2" id="KW-0732">Signal</keyword>
<keyword evidence="5" id="KW-1185">Reference proteome</keyword>
<gene>
    <name evidence="4" type="primary">Aste57867_17496</name>
    <name evidence="3" type="ORF">As57867_017436</name>
    <name evidence="4" type="ORF">ASTE57867_17496</name>
</gene>
<evidence type="ECO:0000256" key="1">
    <source>
        <dbReference type="SAM" id="MobiDB-lite"/>
    </source>
</evidence>
<evidence type="ECO:0000313" key="4">
    <source>
        <dbReference type="EMBL" id="VFT94249.1"/>
    </source>
</evidence>
<evidence type="ECO:0000256" key="2">
    <source>
        <dbReference type="SAM" id="SignalP"/>
    </source>
</evidence>
<accession>A0A485L965</accession>
<proteinExistence type="predicted"/>
<reference evidence="3" key="2">
    <citation type="submission" date="2019-06" db="EMBL/GenBank/DDBJ databases">
        <title>Genomics analysis of Aphanomyces spp. identifies a new class of oomycete effector associated with host adaptation.</title>
        <authorList>
            <person name="Gaulin E."/>
        </authorList>
    </citation>
    <scope>NUCLEOTIDE SEQUENCE</scope>
    <source>
        <strain evidence="3">CBS 578.67</strain>
    </source>
</reference>
<sequence>MNILALIAFFAAAVAAAPCTNTDFVALAPQALGCALASGLTAPPASVADFVTKEVAALCAKDACKGLVSAVSALSCSVDPQGVLPNSAITCANDKAQGAANATQGKPMDLPGFVMNSNSLSGVKIISNGTSSTVTYSNGTTVTLANGTTVTTSNSTKASATSDSRIADNNTTRNPITFNSSTTPGTTATSTASVAAWTSLASVFVVAVVALFEC</sequence>
<feature type="signal peptide" evidence="2">
    <location>
        <begin position="1"/>
        <end position="16"/>
    </location>
</feature>
<reference evidence="4 5" key="1">
    <citation type="submission" date="2019-03" db="EMBL/GenBank/DDBJ databases">
        <authorList>
            <person name="Gaulin E."/>
            <person name="Dumas B."/>
        </authorList>
    </citation>
    <scope>NUCLEOTIDE SEQUENCE [LARGE SCALE GENOMIC DNA]</scope>
    <source>
        <strain evidence="4">CBS 568.67</strain>
    </source>
</reference>
<evidence type="ECO:0000313" key="5">
    <source>
        <dbReference type="Proteomes" id="UP000332933"/>
    </source>
</evidence>
<dbReference type="EMBL" id="VJMH01006177">
    <property type="protein sequence ID" value="KAF0691220.1"/>
    <property type="molecule type" value="Genomic_DNA"/>
</dbReference>
<evidence type="ECO:0000313" key="3">
    <source>
        <dbReference type="EMBL" id="KAF0691220.1"/>
    </source>
</evidence>
<organism evidence="4 5">
    <name type="scientific">Aphanomyces stellatus</name>
    <dbReference type="NCBI Taxonomy" id="120398"/>
    <lineage>
        <taxon>Eukaryota</taxon>
        <taxon>Sar</taxon>
        <taxon>Stramenopiles</taxon>
        <taxon>Oomycota</taxon>
        <taxon>Saprolegniomycetes</taxon>
        <taxon>Saprolegniales</taxon>
        <taxon>Verrucalvaceae</taxon>
        <taxon>Aphanomyces</taxon>
    </lineage>
</organism>
<name>A0A485L965_9STRA</name>
<dbReference type="EMBL" id="CAADRA010006198">
    <property type="protein sequence ID" value="VFT94249.1"/>
    <property type="molecule type" value="Genomic_DNA"/>
</dbReference>
<protein>
    <submittedName>
        <fullName evidence="4">Aste57867_17496 protein</fullName>
    </submittedName>
</protein>
<feature type="compositionally biased region" description="Low complexity" evidence="1">
    <location>
        <begin position="177"/>
        <end position="187"/>
    </location>
</feature>
<feature type="chain" id="PRO_5036116374" evidence="2">
    <location>
        <begin position="17"/>
        <end position="214"/>
    </location>
</feature>
<dbReference type="Proteomes" id="UP000332933">
    <property type="component" value="Unassembled WGS sequence"/>
</dbReference>